<name>A0A377E9Q4_ECOLX</name>
<dbReference type="Proteomes" id="UP000254088">
    <property type="component" value="Unassembled WGS sequence"/>
</dbReference>
<reference evidence="1 2" key="1">
    <citation type="submission" date="2018-06" db="EMBL/GenBank/DDBJ databases">
        <authorList>
            <consortium name="Pathogen Informatics"/>
            <person name="Doyle S."/>
        </authorList>
    </citation>
    <scope>NUCLEOTIDE SEQUENCE [LARGE SCALE GENOMIC DNA]</scope>
    <source>
        <strain evidence="1 2">NCTC10429</strain>
    </source>
</reference>
<sequence>MNRDQFSISLSNLKKSDWERFEELSSSFLSVEFAGLRTMASPSGDGGRDSEIFNPNGVSHIAIQYSVTDNYEDKIKRTVKKLKDNFKEVTLVIYCTNIVIGAKGDKIKAACMLDNIYLDIRDANWFLERFESDEVYSVAAKRLFDAVGRPVLEDLKLIETEPNKLSSVEAKAALTFLGLQWSNEDNGKGLTKIAFESLVRAALRNTNSSNRMKRVDIHKTIMNYLPTTNKEDIVKYADAALSKLVNKTDKKNSIVKIWDKDDEFCLSYEEIQRIEINLEKNKVEESIFNKEVSALIVNEVSDGDVSDDTIEFLTVKILKVLDRFLFNSGEEFALSVIKESIIVKNESELKNCIFEEIDQEGFNLPDFPDIALNVISHILNSRSRVIIQHLKKASDIYTLFSFLKETPDIQKVTRKIFSYGTIWLDTTIVLPLLVESIYKDEKTKKFTETLLLLNDSGIKLKVTEGVVDEIIQHINLSKHCSRTLTSEWSGRIPFLYYHYLEEGHNPSDFSSFIELFHGEERKFDDMTDYLNRFFKIQVESLYDASQEVDEDVRFSIESMWRRAHETRRSNVNSDRKTEPHVTDILIRNDVENYLGVIGKRRKETSSELGYKHWWLTTDKLAWMIRRDIREKIKNPPSSPLMSLNFISVMLSFSTIRHNIKKDDRRTLPLFFNIDSTYYMPKDLIDIANEVRMNNKDKPEHIIRRKVRDACDHMKRRYGKYASSGNDIMNEILDVK</sequence>
<accession>A0A377E9Q4</accession>
<organism evidence="1 2">
    <name type="scientific">Escherichia coli</name>
    <dbReference type="NCBI Taxonomy" id="562"/>
    <lineage>
        <taxon>Bacteria</taxon>
        <taxon>Pseudomonadati</taxon>
        <taxon>Pseudomonadota</taxon>
        <taxon>Gammaproteobacteria</taxon>
        <taxon>Enterobacterales</taxon>
        <taxon>Enterobacteriaceae</taxon>
        <taxon>Escherichia</taxon>
    </lineage>
</organism>
<evidence type="ECO:0000313" key="2">
    <source>
        <dbReference type="Proteomes" id="UP000254088"/>
    </source>
</evidence>
<dbReference type="EMBL" id="UGEX01000005">
    <property type="protein sequence ID" value="STM59814.1"/>
    <property type="molecule type" value="Genomic_DNA"/>
</dbReference>
<evidence type="ECO:0000313" key="1">
    <source>
        <dbReference type="EMBL" id="STM59814.1"/>
    </source>
</evidence>
<proteinExistence type="predicted"/>
<dbReference type="AlphaFoldDB" id="A0A377E9Q4"/>
<dbReference type="RefSeq" id="WP_016156503.1">
    <property type="nucleotide sequence ID" value="NZ_BFLN01000058.1"/>
</dbReference>
<gene>
    <name evidence="1" type="ORF">NCTC10429_06475</name>
</gene>
<protein>
    <submittedName>
        <fullName evidence="1">Uncharacterized protein</fullName>
    </submittedName>
</protein>